<feature type="compositionally biased region" description="Basic and acidic residues" evidence="6">
    <location>
        <begin position="521"/>
        <end position="530"/>
    </location>
</feature>
<dbReference type="KEGG" id="ker:91105864"/>
<dbReference type="SMART" id="SM00382">
    <property type="entry name" value="AAA"/>
    <property type="match status" value="1"/>
</dbReference>
<sequence>MPILEAPTPPRANGHMNGTSPSKRSPTQAHYNGFTTSHSMQSIASCSTTAHENELNGPSDPGIDDERMNTDQEEEEENDDSFSEASEEEDDYPNVHVEVRLYPDTRISDHSRIVYWVKEHILSDVPELFLGSYLSGWDKHQELGAHVERVWIEEGDQRTVDTKQADLNIHVYQPKRHEYIEDFNNELEDYDDEDTVTAGSMRSLPSNELDGLWQTLIYSDNLKSRLLNFCYSTTFFSDQGVDSNIIAWNRVILLHGPPGTGKTSLCRALAQKIAIRMRPNYPQAKLIEINSHSLFSKWFSESGKLVQKLFDTITKEVDDDRQFVVVMIDEVESLTAARAAAMTGNEPSDSLRVVNALLTQLDRLRIRKNVLVMTTSNLPDAIDEAFLSRVDLSELVPLPPAEAVYSILKGCIDEMMHRDMIKKRKLLDYRRASDFSGMWEIRNNDKIQKYSGGLAALADRCYELEISGRTLRKLPVLAHTNKLSSTSGKDRRRTLGAWIKAMLDIVERQYRNGKSTSAKEGPIKDVDVHSHNHSHSHTHTKSLSVDKSQIGMKIAMEEGKDLR</sequence>
<feature type="compositionally biased region" description="Acidic residues" evidence="6">
    <location>
        <begin position="71"/>
        <end position="91"/>
    </location>
</feature>
<dbReference type="GO" id="GO:0005694">
    <property type="term" value="C:chromosome"/>
    <property type="evidence" value="ECO:0007669"/>
    <property type="project" value="TreeGrafter"/>
</dbReference>
<dbReference type="InterPro" id="IPR003959">
    <property type="entry name" value="ATPase_AAA_core"/>
</dbReference>
<name>A0AAX4KUF7_9TREE</name>
<dbReference type="AlphaFoldDB" id="A0AAX4KUF7"/>
<dbReference type="FunFam" id="3.40.50.300:FF:001494">
    <property type="entry name" value="Pachytene checkpoint component Pch2"/>
    <property type="match status" value="1"/>
</dbReference>
<dbReference type="PROSITE" id="PS00674">
    <property type="entry name" value="AAA"/>
    <property type="match status" value="1"/>
</dbReference>
<keyword evidence="4" id="KW-0469">Meiosis</keyword>
<evidence type="ECO:0000313" key="8">
    <source>
        <dbReference type="EMBL" id="WWD08948.1"/>
    </source>
</evidence>
<dbReference type="GO" id="GO:0005524">
    <property type="term" value="F:ATP binding"/>
    <property type="evidence" value="ECO:0007669"/>
    <property type="project" value="UniProtKB-KW"/>
</dbReference>
<evidence type="ECO:0000256" key="5">
    <source>
        <dbReference type="RuleBase" id="RU003651"/>
    </source>
</evidence>
<dbReference type="Proteomes" id="UP001358614">
    <property type="component" value="Chromosome 2"/>
</dbReference>
<dbReference type="Pfam" id="PF23563">
    <property type="entry name" value="TRIP13_N"/>
    <property type="match status" value="1"/>
</dbReference>
<gene>
    <name evidence="8" type="ORF">V865_007063</name>
</gene>
<organism evidence="8 9">
    <name type="scientific">Kwoniella europaea PYCC6329</name>
    <dbReference type="NCBI Taxonomy" id="1423913"/>
    <lineage>
        <taxon>Eukaryota</taxon>
        <taxon>Fungi</taxon>
        <taxon>Dikarya</taxon>
        <taxon>Basidiomycota</taxon>
        <taxon>Agaricomycotina</taxon>
        <taxon>Tremellomycetes</taxon>
        <taxon>Tremellales</taxon>
        <taxon>Cryptococcaceae</taxon>
        <taxon>Kwoniella</taxon>
    </lineage>
</organism>
<evidence type="ECO:0000256" key="3">
    <source>
        <dbReference type="ARBA" id="ARBA00022840"/>
    </source>
</evidence>
<dbReference type="GO" id="GO:0007131">
    <property type="term" value="P:reciprocal meiotic recombination"/>
    <property type="evidence" value="ECO:0007669"/>
    <property type="project" value="TreeGrafter"/>
</dbReference>
<keyword evidence="2 5" id="KW-0547">Nucleotide-binding</keyword>
<feature type="region of interest" description="Disordered" evidence="6">
    <location>
        <begin position="1"/>
        <end position="91"/>
    </location>
</feature>
<evidence type="ECO:0000259" key="7">
    <source>
        <dbReference type="SMART" id="SM00382"/>
    </source>
</evidence>
<comment type="similarity">
    <text evidence="1">Belongs to the AAA ATPase family. PCH2 subfamily.</text>
</comment>
<protein>
    <recommendedName>
        <fullName evidence="7">AAA+ ATPase domain-containing protein</fullName>
    </recommendedName>
</protein>
<dbReference type="SUPFAM" id="SSF52540">
    <property type="entry name" value="P-loop containing nucleoside triphosphate hydrolases"/>
    <property type="match status" value="1"/>
</dbReference>
<dbReference type="Gene3D" id="3.40.50.300">
    <property type="entry name" value="P-loop containing nucleotide triphosphate hydrolases"/>
    <property type="match status" value="1"/>
</dbReference>
<dbReference type="Pfam" id="PF23242">
    <property type="entry name" value="AAA_lid_TRIP13_C"/>
    <property type="match status" value="1"/>
</dbReference>
<keyword evidence="9" id="KW-1185">Reference proteome</keyword>
<feature type="compositionally biased region" description="Basic residues" evidence="6">
    <location>
        <begin position="531"/>
        <end position="540"/>
    </location>
</feature>
<evidence type="ECO:0000313" key="9">
    <source>
        <dbReference type="Proteomes" id="UP001358614"/>
    </source>
</evidence>
<dbReference type="InterPro" id="IPR044539">
    <property type="entry name" value="Pch2-like"/>
</dbReference>
<evidence type="ECO:0000256" key="6">
    <source>
        <dbReference type="SAM" id="MobiDB-lite"/>
    </source>
</evidence>
<dbReference type="PANTHER" id="PTHR45991">
    <property type="entry name" value="PACHYTENE CHECKPOINT PROTEIN 2"/>
    <property type="match status" value="1"/>
</dbReference>
<dbReference type="RefSeq" id="XP_066086915.1">
    <property type="nucleotide sequence ID" value="XM_066230818.1"/>
</dbReference>
<accession>A0AAX4KUF7</accession>
<dbReference type="InterPro" id="IPR058249">
    <property type="entry name" value="Pch2_C"/>
</dbReference>
<evidence type="ECO:0000256" key="4">
    <source>
        <dbReference type="ARBA" id="ARBA00023254"/>
    </source>
</evidence>
<feature type="compositionally biased region" description="Polar residues" evidence="6">
    <location>
        <begin position="16"/>
        <end position="50"/>
    </location>
</feature>
<dbReference type="GO" id="GO:0016887">
    <property type="term" value="F:ATP hydrolysis activity"/>
    <property type="evidence" value="ECO:0007669"/>
    <property type="project" value="InterPro"/>
</dbReference>
<dbReference type="PANTHER" id="PTHR45991:SF1">
    <property type="entry name" value="PACHYTENE CHECKPOINT PROTEIN 2 HOMOLOG"/>
    <property type="match status" value="1"/>
</dbReference>
<evidence type="ECO:0000256" key="1">
    <source>
        <dbReference type="ARBA" id="ARBA00007271"/>
    </source>
</evidence>
<dbReference type="EMBL" id="CP144090">
    <property type="protein sequence ID" value="WWD08948.1"/>
    <property type="molecule type" value="Genomic_DNA"/>
</dbReference>
<keyword evidence="3 5" id="KW-0067">ATP-binding</keyword>
<dbReference type="GO" id="GO:0005634">
    <property type="term" value="C:nucleus"/>
    <property type="evidence" value="ECO:0007669"/>
    <property type="project" value="TreeGrafter"/>
</dbReference>
<dbReference type="Pfam" id="PF00004">
    <property type="entry name" value="AAA"/>
    <property type="match status" value="1"/>
</dbReference>
<proteinExistence type="inferred from homology"/>
<dbReference type="InterPro" id="IPR003593">
    <property type="entry name" value="AAA+_ATPase"/>
</dbReference>
<reference evidence="8 9" key="1">
    <citation type="submission" date="2024-01" db="EMBL/GenBank/DDBJ databases">
        <title>Comparative genomics of Cryptococcus and Kwoniella reveals pathogenesis evolution and contrasting modes of karyotype evolution via chromosome fusion or intercentromeric recombination.</title>
        <authorList>
            <person name="Coelho M.A."/>
            <person name="David-Palma M."/>
            <person name="Shea T."/>
            <person name="Bowers K."/>
            <person name="McGinley-Smith S."/>
            <person name="Mohammad A.W."/>
            <person name="Gnirke A."/>
            <person name="Yurkov A.M."/>
            <person name="Nowrousian M."/>
            <person name="Sun S."/>
            <person name="Cuomo C.A."/>
            <person name="Heitman J."/>
        </authorList>
    </citation>
    <scope>NUCLEOTIDE SEQUENCE [LARGE SCALE GENOMIC DNA]</scope>
    <source>
        <strain evidence="8 9">PYCC6329</strain>
    </source>
</reference>
<dbReference type="GeneID" id="91105864"/>
<feature type="domain" description="AAA+ ATPase" evidence="7">
    <location>
        <begin position="248"/>
        <end position="400"/>
    </location>
</feature>
<dbReference type="InterPro" id="IPR027417">
    <property type="entry name" value="P-loop_NTPase"/>
</dbReference>
<feature type="region of interest" description="Disordered" evidence="6">
    <location>
        <begin position="513"/>
        <end position="545"/>
    </location>
</feature>
<dbReference type="InterPro" id="IPR003960">
    <property type="entry name" value="ATPase_AAA_CS"/>
</dbReference>
<dbReference type="GO" id="GO:0051598">
    <property type="term" value="P:meiotic recombination checkpoint signaling"/>
    <property type="evidence" value="ECO:0007669"/>
    <property type="project" value="TreeGrafter"/>
</dbReference>
<evidence type="ECO:0000256" key="2">
    <source>
        <dbReference type="ARBA" id="ARBA00022741"/>
    </source>
</evidence>